<dbReference type="Proteomes" id="UP000826271">
    <property type="component" value="Unassembled WGS sequence"/>
</dbReference>
<evidence type="ECO:0000256" key="5">
    <source>
        <dbReference type="ARBA" id="ARBA00023136"/>
    </source>
</evidence>
<feature type="transmembrane region" description="Helical" evidence="8">
    <location>
        <begin position="335"/>
        <end position="352"/>
    </location>
</feature>
<dbReference type="SMART" id="SM00360">
    <property type="entry name" value="RRM"/>
    <property type="match status" value="1"/>
</dbReference>
<keyword evidence="5 8" id="KW-0472">Membrane</keyword>
<dbReference type="GO" id="GO:0016020">
    <property type="term" value="C:membrane"/>
    <property type="evidence" value="ECO:0007669"/>
    <property type="project" value="UniProtKB-SubCell"/>
</dbReference>
<feature type="compositionally biased region" description="Gly residues" evidence="7">
    <location>
        <begin position="242"/>
        <end position="256"/>
    </location>
</feature>
<evidence type="ECO:0000256" key="6">
    <source>
        <dbReference type="PROSITE-ProRule" id="PRU00176"/>
    </source>
</evidence>
<dbReference type="CDD" id="cd00590">
    <property type="entry name" value="RRM_SF"/>
    <property type="match status" value="1"/>
</dbReference>
<evidence type="ECO:0000256" key="2">
    <source>
        <dbReference type="ARBA" id="ARBA00007590"/>
    </source>
</evidence>
<dbReference type="InterPro" id="IPR050441">
    <property type="entry name" value="RBM"/>
</dbReference>
<keyword evidence="4 8" id="KW-1133">Transmembrane helix</keyword>
<dbReference type="InterPro" id="IPR035979">
    <property type="entry name" value="RBD_domain_sf"/>
</dbReference>
<evidence type="ECO:0000256" key="8">
    <source>
        <dbReference type="SAM" id="Phobius"/>
    </source>
</evidence>
<dbReference type="Gene3D" id="1.10.10.1740">
    <property type="entry name" value="Transmembrane protein 14-like"/>
    <property type="match status" value="1"/>
</dbReference>
<dbReference type="EMBL" id="WHWC01000004">
    <property type="protein sequence ID" value="KAG8383425.1"/>
    <property type="molecule type" value="Genomic_DNA"/>
</dbReference>
<evidence type="ECO:0000259" key="9">
    <source>
        <dbReference type="PROSITE" id="PS50102"/>
    </source>
</evidence>
<evidence type="ECO:0000256" key="4">
    <source>
        <dbReference type="ARBA" id="ARBA00022989"/>
    </source>
</evidence>
<organism evidence="10 11">
    <name type="scientific">Buddleja alternifolia</name>
    <dbReference type="NCBI Taxonomy" id="168488"/>
    <lineage>
        <taxon>Eukaryota</taxon>
        <taxon>Viridiplantae</taxon>
        <taxon>Streptophyta</taxon>
        <taxon>Embryophyta</taxon>
        <taxon>Tracheophyta</taxon>
        <taxon>Spermatophyta</taxon>
        <taxon>Magnoliopsida</taxon>
        <taxon>eudicotyledons</taxon>
        <taxon>Gunneridae</taxon>
        <taxon>Pentapetalae</taxon>
        <taxon>asterids</taxon>
        <taxon>lamiids</taxon>
        <taxon>Lamiales</taxon>
        <taxon>Scrophulariaceae</taxon>
        <taxon>Buddlejeae</taxon>
        <taxon>Buddleja</taxon>
    </lineage>
</organism>
<dbReference type="AlphaFoldDB" id="A0AAV6XW14"/>
<evidence type="ECO:0000313" key="10">
    <source>
        <dbReference type="EMBL" id="KAG8383425.1"/>
    </source>
</evidence>
<dbReference type="InterPro" id="IPR005349">
    <property type="entry name" value="TMEM14"/>
</dbReference>
<dbReference type="FunFam" id="3.30.70.330:FF:001138">
    <property type="entry name" value="RNA-binding (RRM/RBD/RNP motifs) family protein"/>
    <property type="match status" value="1"/>
</dbReference>
<dbReference type="Gene3D" id="3.30.70.330">
    <property type="match status" value="1"/>
</dbReference>
<feature type="compositionally biased region" description="Basic and acidic residues" evidence="7">
    <location>
        <begin position="271"/>
        <end position="280"/>
    </location>
</feature>
<dbReference type="PANTHER" id="PTHR48034">
    <property type="entry name" value="TRANSFORMER-2 SEX-DETERMINING PROTEIN-RELATED"/>
    <property type="match status" value="1"/>
</dbReference>
<feature type="region of interest" description="Disordered" evidence="7">
    <location>
        <begin position="221"/>
        <end position="281"/>
    </location>
</feature>
<dbReference type="SUPFAM" id="SSF54928">
    <property type="entry name" value="RNA-binding domain, RBD"/>
    <property type="match status" value="1"/>
</dbReference>
<evidence type="ECO:0000256" key="1">
    <source>
        <dbReference type="ARBA" id="ARBA00004370"/>
    </source>
</evidence>
<protein>
    <recommendedName>
        <fullName evidence="9">RRM domain-containing protein</fullName>
    </recommendedName>
</protein>
<sequence>MTWMDVECNGLAMDLKLDTMIGLDWNLCFQHCCFGERYQDSDQLTLVRHGYITPMARKVFSELFVSRLSFYTTTEELTRLFSPFGLVEQVRLIKDPRTQRPKGFGFVKFASEVDAQNAQKAMNGRIVDGRLIFVEVAETAELMSFSQSSCLLLPQFQLRTSRGRQLPNGQNRTLFAVTSAMCVSSTRLAMFPTSFPEQKQHSWMARASVISDSKVPTTFTVDSAGEGIDIPPDSGGSDDNFGGRGRGGGGGGGGGGGDHDNSEGGSDESEDRSGGSEKKGMSMSQKLTLGYAALVGIGGVMGYVKGGSQKSLIAGGLSASLLYYVYTLLPSNPVLASSLGLGLSAALLGVMGSRFKKSGKIFPAVHTDDACVLLALTFSHFAVGSKCRSEASAFLACYVSE</sequence>
<evidence type="ECO:0000256" key="3">
    <source>
        <dbReference type="ARBA" id="ARBA00022692"/>
    </source>
</evidence>
<comment type="caution">
    <text evidence="10">The sequence shown here is derived from an EMBL/GenBank/DDBJ whole genome shotgun (WGS) entry which is preliminary data.</text>
</comment>
<comment type="subcellular location">
    <subcellularLocation>
        <location evidence="1">Membrane</location>
    </subcellularLocation>
</comment>
<comment type="similarity">
    <text evidence="2">Belongs to the TMEM14 family.</text>
</comment>
<reference evidence="10" key="1">
    <citation type="submission" date="2019-10" db="EMBL/GenBank/DDBJ databases">
        <authorList>
            <person name="Zhang R."/>
            <person name="Pan Y."/>
            <person name="Wang J."/>
            <person name="Ma R."/>
            <person name="Yu S."/>
        </authorList>
    </citation>
    <scope>NUCLEOTIDE SEQUENCE</scope>
    <source>
        <strain evidence="10">LA-IB0</strain>
        <tissue evidence="10">Leaf</tissue>
    </source>
</reference>
<dbReference type="Pfam" id="PF00076">
    <property type="entry name" value="RRM_1"/>
    <property type="match status" value="1"/>
</dbReference>
<dbReference type="Pfam" id="PF03647">
    <property type="entry name" value="Tmemb_14"/>
    <property type="match status" value="1"/>
</dbReference>
<feature type="transmembrane region" description="Helical" evidence="8">
    <location>
        <begin position="287"/>
        <end position="304"/>
    </location>
</feature>
<keyword evidence="11" id="KW-1185">Reference proteome</keyword>
<evidence type="ECO:0000313" key="11">
    <source>
        <dbReference type="Proteomes" id="UP000826271"/>
    </source>
</evidence>
<proteinExistence type="inferred from homology"/>
<keyword evidence="6" id="KW-0694">RNA-binding</keyword>
<evidence type="ECO:0000256" key="7">
    <source>
        <dbReference type="SAM" id="MobiDB-lite"/>
    </source>
</evidence>
<gene>
    <name evidence="10" type="ORF">BUALT_Bualt04G0011500</name>
</gene>
<feature type="domain" description="RRM" evidence="9">
    <location>
        <begin position="61"/>
        <end position="139"/>
    </location>
</feature>
<feature type="transmembrane region" description="Helical" evidence="8">
    <location>
        <begin position="311"/>
        <end position="329"/>
    </location>
</feature>
<dbReference type="PROSITE" id="PS50102">
    <property type="entry name" value="RRM"/>
    <property type="match status" value="1"/>
</dbReference>
<accession>A0AAV6XW14</accession>
<dbReference type="InterPro" id="IPR012677">
    <property type="entry name" value="Nucleotide-bd_a/b_plait_sf"/>
</dbReference>
<keyword evidence="3 8" id="KW-0812">Transmembrane</keyword>
<dbReference type="InterPro" id="IPR000504">
    <property type="entry name" value="RRM_dom"/>
</dbReference>
<name>A0AAV6XW14_9LAMI</name>
<dbReference type="InterPro" id="IPR044890">
    <property type="entry name" value="TMEM14_sf"/>
</dbReference>
<dbReference type="GO" id="GO:0003723">
    <property type="term" value="F:RNA binding"/>
    <property type="evidence" value="ECO:0007669"/>
    <property type="project" value="UniProtKB-UniRule"/>
</dbReference>